<dbReference type="AlphaFoldDB" id="G2Q7X3"/>
<proteinExistence type="predicted"/>
<keyword evidence="2" id="KW-1185">Reference proteome</keyword>
<protein>
    <submittedName>
        <fullName evidence="1">Uncharacterized protein</fullName>
    </submittedName>
</protein>
<name>G2Q7X3_THET4</name>
<dbReference type="HOGENOM" id="CLU_3052039_0_0_1"/>
<dbReference type="KEGG" id="mtm:MYCTH_2300688"/>
<accession>G2Q7X3</accession>
<sequence length="54" mass="5809">MIGPLALRLIASGPAAVLLVPGGGQRTGTGAKPWGCRTTQLDWHKTQRCRQRLL</sequence>
<reference evidence="1 2" key="1">
    <citation type="journal article" date="2011" name="Nat. Biotechnol.">
        <title>Comparative genomic analysis of the thermophilic biomass-degrading fungi Myceliophthora thermophila and Thielavia terrestris.</title>
        <authorList>
            <person name="Berka R.M."/>
            <person name="Grigoriev I.V."/>
            <person name="Otillar R."/>
            <person name="Salamov A."/>
            <person name="Grimwood J."/>
            <person name="Reid I."/>
            <person name="Ishmael N."/>
            <person name="John T."/>
            <person name="Darmond C."/>
            <person name="Moisan M.-C."/>
            <person name="Henrissat B."/>
            <person name="Coutinho P.M."/>
            <person name="Lombard V."/>
            <person name="Natvig D.O."/>
            <person name="Lindquist E."/>
            <person name="Schmutz J."/>
            <person name="Lucas S."/>
            <person name="Harris P."/>
            <person name="Powlowski J."/>
            <person name="Bellemare A."/>
            <person name="Taylor D."/>
            <person name="Butler G."/>
            <person name="de Vries R.P."/>
            <person name="Allijn I.E."/>
            <person name="van den Brink J."/>
            <person name="Ushinsky S."/>
            <person name="Storms R."/>
            <person name="Powell A.J."/>
            <person name="Paulsen I.T."/>
            <person name="Elbourne L.D.H."/>
            <person name="Baker S.E."/>
            <person name="Magnuson J."/>
            <person name="LaBoissiere S."/>
            <person name="Clutterbuck A.J."/>
            <person name="Martinez D."/>
            <person name="Wogulis M."/>
            <person name="de Leon A.L."/>
            <person name="Rey M.W."/>
            <person name="Tsang A."/>
        </authorList>
    </citation>
    <scope>NUCLEOTIDE SEQUENCE [LARGE SCALE GENOMIC DNA]</scope>
    <source>
        <strain evidence="2">ATCC 42464 / BCRC 31852 / DSM 1799</strain>
    </source>
</reference>
<gene>
    <name evidence="1" type="ORF">MYCTH_2300688</name>
</gene>
<dbReference type="RefSeq" id="XP_003661375.1">
    <property type="nucleotide sequence ID" value="XM_003661327.1"/>
</dbReference>
<dbReference type="GeneID" id="11512054"/>
<evidence type="ECO:0000313" key="1">
    <source>
        <dbReference type="EMBL" id="AEO56130.1"/>
    </source>
</evidence>
<dbReference type="Proteomes" id="UP000007322">
    <property type="component" value="Chromosome 2"/>
</dbReference>
<dbReference type="VEuPathDB" id="FungiDB:MYCTH_2300688"/>
<dbReference type="EMBL" id="CP003003">
    <property type="protein sequence ID" value="AEO56130.1"/>
    <property type="molecule type" value="Genomic_DNA"/>
</dbReference>
<organism evidence="1 2">
    <name type="scientific">Thermothelomyces thermophilus (strain ATCC 42464 / BCRC 31852 / DSM 1799)</name>
    <name type="common">Sporotrichum thermophile</name>
    <dbReference type="NCBI Taxonomy" id="573729"/>
    <lineage>
        <taxon>Eukaryota</taxon>
        <taxon>Fungi</taxon>
        <taxon>Dikarya</taxon>
        <taxon>Ascomycota</taxon>
        <taxon>Pezizomycotina</taxon>
        <taxon>Sordariomycetes</taxon>
        <taxon>Sordariomycetidae</taxon>
        <taxon>Sordariales</taxon>
        <taxon>Chaetomiaceae</taxon>
        <taxon>Thermothelomyces</taxon>
    </lineage>
</organism>
<evidence type="ECO:0000313" key="2">
    <source>
        <dbReference type="Proteomes" id="UP000007322"/>
    </source>
</evidence>
<dbReference type="InParanoid" id="G2Q7X3"/>